<keyword evidence="2" id="KW-0677">Repeat</keyword>
<dbReference type="Gene3D" id="2.120.10.80">
    <property type="entry name" value="Kelch-type beta propeller"/>
    <property type="match status" value="1"/>
</dbReference>
<reference evidence="4" key="1">
    <citation type="submission" date="2020-04" db="EMBL/GenBank/DDBJ databases">
        <authorList>
            <person name="Neveu A P."/>
        </authorList>
    </citation>
    <scope>NUCLEOTIDE SEQUENCE</scope>
    <source>
        <tissue evidence="4">Whole embryo</tissue>
    </source>
</reference>
<feature type="domain" description="BACK" evidence="3">
    <location>
        <begin position="6"/>
        <end position="51"/>
    </location>
</feature>
<dbReference type="EMBL" id="LR786248">
    <property type="protein sequence ID" value="CAB3259365.1"/>
    <property type="molecule type" value="mRNA"/>
</dbReference>
<proteinExistence type="evidence at transcript level"/>
<dbReference type="SMART" id="SM00612">
    <property type="entry name" value="Kelch"/>
    <property type="match status" value="2"/>
</dbReference>
<dbReference type="InterPro" id="IPR015915">
    <property type="entry name" value="Kelch-typ_b-propeller"/>
</dbReference>
<dbReference type="AlphaFoldDB" id="A0A6F9DGF0"/>
<dbReference type="Gene3D" id="1.25.40.420">
    <property type="match status" value="1"/>
</dbReference>
<dbReference type="Pfam" id="PF01344">
    <property type="entry name" value="Kelch_1"/>
    <property type="match status" value="1"/>
</dbReference>
<evidence type="ECO:0000256" key="2">
    <source>
        <dbReference type="ARBA" id="ARBA00022737"/>
    </source>
</evidence>
<organism evidence="4">
    <name type="scientific">Phallusia mammillata</name>
    <dbReference type="NCBI Taxonomy" id="59560"/>
    <lineage>
        <taxon>Eukaryota</taxon>
        <taxon>Metazoa</taxon>
        <taxon>Chordata</taxon>
        <taxon>Tunicata</taxon>
        <taxon>Ascidiacea</taxon>
        <taxon>Phlebobranchia</taxon>
        <taxon>Ascidiidae</taxon>
        <taxon>Phallusia</taxon>
    </lineage>
</organism>
<gene>
    <name evidence="4" type="primary">Klhl12-004</name>
</gene>
<dbReference type="InterPro" id="IPR006652">
    <property type="entry name" value="Kelch_1"/>
</dbReference>
<protein>
    <submittedName>
        <fullName evidence="4">Kelch-like protein 12</fullName>
    </submittedName>
</protein>
<dbReference type="Pfam" id="PF07707">
    <property type="entry name" value="BACK"/>
    <property type="match status" value="1"/>
</dbReference>
<dbReference type="SUPFAM" id="SSF117281">
    <property type="entry name" value="Kelch motif"/>
    <property type="match status" value="1"/>
</dbReference>
<dbReference type="PANTHER" id="PTHR24412">
    <property type="entry name" value="KELCH PROTEIN"/>
    <property type="match status" value="1"/>
</dbReference>
<evidence type="ECO:0000256" key="1">
    <source>
        <dbReference type="ARBA" id="ARBA00022441"/>
    </source>
</evidence>
<accession>A0A6F9DGF0</accession>
<keyword evidence="1" id="KW-0880">Kelch repeat</keyword>
<dbReference type="PANTHER" id="PTHR24412:SF172">
    <property type="entry name" value="KELCH-LIKE PROTEIN 10"/>
    <property type="match status" value="1"/>
</dbReference>
<evidence type="ECO:0000313" key="4">
    <source>
        <dbReference type="EMBL" id="CAB3259365.1"/>
    </source>
</evidence>
<dbReference type="InterPro" id="IPR011705">
    <property type="entry name" value="BACK"/>
</dbReference>
<name>A0A6F9DGF0_9ASCI</name>
<evidence type="ECO:0000259" key="3">
    <source>
        <dbReference type="Pfam" id="PF07707"/>
    </source>
</evidence>
<sequence>MDEINASEDELASCLLNWIKADLSSRQEKFGSLFKLIRLQYVSVEYLLNTLRNDPLVKRNQDCRDLIDDVMHFHIKPEEIKKQPKRQGKQTTFLLTPRNSVESISMGESTTKENITQPSMHVSHASAVVLHGDKLFFFGGYPNPNNIVATTSIISFDGKNWKNEGNMNFARANASAVSIQDDIYVFCGESNGAYVNQTEKFNSGRCVGDQQKHSNYQRTHAASVAVGDNIYTIGGVFTQPTQVSHYNQQRHGVNQNAVVQVITTRINIKNGQRFDGNNLNHGRHSFGTCVLGSKIFVCAGINQTNQPINSIEVLDTTNIINNNNIPWTIVQQQIPLHLGKTSCVLIGADQMLVLGGSTDDLHCFDCTASKWKREITIGNRRKHTCNLQTATRGSKLLKLF</sequence>